<keyword evidence="9" id="KW-1185">Reference proteome</keyword>
<keyword evidence="6" id="KW-0539">Nucleus</keyword>
<evidence type="ECO:0000256" key="3">
    <source>
        <dbReference type="ARBA" id="ARBA00022705"/>
    </source>
</evidence>
<sequence length="176" mass="20206">ILQMVNYICKILSLDKSISDNVLTLKRSLLKLLSIPLFSPDAIFSDPGQSFVLQDIVCSYCADCTQIDLCKTPTALSREWLCVVCSHDIDLSAIENAVNGNFWDFVFAFITQDLVCKRCKRPKNLYLDNVCKCSGQFELKVSKREFEEKRDLFSKIANFYNFELLKESIEQSNFVE</sequence>
<keyword evidence="6" id="KW-0863">Zinc-finger</keyword>
<gene>
    <name evidence="8" type="ORF">MHBO_002502</name>
</gene>
<evidence type="ECO:0000313" key="8">
    <source>
        <dbReference type="EMBL" id="MES1920885.1"/>
    </source>
</evidence>
<comment type="subcellular location">
    <subcellularLocation>
        <location evidence="6">Nucleus</location>
    </subcellularLocation>
</comment>
<dbReference type="EMBL" id="JBDODL010000930">
    <property type="protein sequence ID" value="MES1920885.1"/>
    <property type="molecule type" value="Genomic_DNA"/>
</dbReference>
<keyword evidence="2 6" id="KW-0548">Nucleotidyltransferase</keyword>
<evidence type="ECO:0000256" key="2">
    <source>
        <dbReference type="ARBA" id="ARBA00022695"/>
    </source>
</evidence>
<dbReference type="InterPro" id="IPR029703">
    <property type="entry name" value="POL2"/>
</dbReference>
<keyword evidence="4 6" id="KW-0239">DNA-directed DNA polymerase</keyword>
<organism evidence="8 9">
    <name type="scientific">Bonamia ostreae</name>
    <dbReference type="NCBI Taxonomy" id="126728"/>
    <lineage>
        <taxon>Eukaryota</taxon>
        <taxon>Sar</taxon>
        <taxon>Rhizaria</taxon>
        <taxon>Endomyxa</taxon>
        <taxon>Ascetosporea</taxon>
        <taxon>Haplosporida</taxon>
        <taxon>Bonamia</taxon>
    </lineage>
</organism>
<accession>A0ABV2AML5</accession>
<evidence type="ECO:0000259" key="7">
    <source>
        <dbReference type="Pfam" id="PF22912"/>
    </source>
</evidence>
<keyword evidence="6" id="KW-0408">Iron</keyword>
<evidence type="ECO:0000256" key="6">
    <source>
        <dbReference type="RuleBase" id="RU365029"/>
    </source>
</evidence>
<comment type="function">
    <text evidence="6">DNA polymerase II participates in chromosomal DNA replication.</text>
</comment>
<dbReference type="Pfam" id="PF23250">
    <property type="entry name" value="zf_DPOE_2"/>
    <property type="match status" value="1"/>
</dbReference>
<keyword evidence="6" id="KW-0411">Iron-sulfur</keyword>
<evidence type="ECO:0000313" key="9">
    <source>
        <dbReference type="Proteomes" id="UP001439008"/>
    </source>
</evidence>
<dbReference type="Proteomes" id="UP001439008">
    <property type="component" value="Unassembled WGS sequence"/>
</dbReference>
<evidence type="ECO:0000256" key="1">
    <source>
        <dbReference type="ARBA" id="ARBA00022679"/>
    </source>
</evidence>
<comment type="similarity">
    <text evidence="6">Belongs to the DNA polymerase type-B family.</text>
</comment>
<proteinExistence type="inferred from homology"/>
<keyword evidence="3 6" id="KW-0235">DNA replication</keyword>
<reference evidence="8 9" key="1">
    <citation type="journal article" date="2024" name="BMC Biol.">
        <title>Comparative genomics of Ascetosporea gives new insight into the evolutionary basis for animal parasitism in Rhizaria.</title>
        <authorList>
            <person name="Hiltunen Thoren M."/>
            <person name="Onut-Brannstrom I."/>
            <person name="Alfjorden A."/>
            <person name="Peckova H."/>
            <person name="Swords F."/>
            <person name="Hooper C."/>
            <person name="Holzer A.S."/>
            <person name="Bass D."/>
            <person name="Burki F."/>
        </authorList>
    </citation>
    <scope>NUCLEOTIDE SEQUENCE [LARGE SCALE GENOMIC DNA]</scope>
    <source>
        <strain evidence="8">20-A016</strain>
    </source>
</reference>
<dbReference type="InterPro" id="IPR054475">
    <property type="entry name" value="Znf-DPOE"/>
</dbReference>
<keyword evidence="6" id="KW-0479">Metal-binding</keyword>
<keyword evidence="6" id="KW-0004">4Fe-4S</keyword>
<dbReference type="Pfam" id="PF22912">
    <property type="entry name" value="zf-DPOE"/>
    <property type="match status" value="1"/>
</dbReference>
<evidence type="ECO:0000256" key="4">
    <source>
        <dbReference type="ARBA" id="ARBA00022932"/>
    </source>
</evidence>
<feature type="domain" description="DNA polymerase-epsilon zinc finger" evidence="7">
    <location>
        <begin position="111"/>
        <end position="167"/>
    </location>
</feature>
<keyword evidence="6" id="KW-0862">Zinc</keyword>
<protein>
    <recommendedName>
        <fullName evidence="6">DNA polymerase epsilon catalytic subunit</fullName>
        <ecNumber evidence="6">2.7.7.7</ecNumber>
    </recommendedName>
</protein>
<name>A0ABV2AML5_9EUKA</name>
<comment type="catalytic activity">
    <reaction evidence="6">
        <text>DNA(n) + a 2'-deoxyribonucleoside 5'-triphosphate = DNA(n+1) + diphosphate</text>
        <dbReference type="Rhea" id="RHEA:22508"/>
        <dbReference type="Rhea" id="RHEA-COMP:17339"/>
        <dbReference type="Rhea" id="RHEA-COMP:17340"/>
        <dbReference type="ChEBI" id="CHEBI:33019"/>
        <dbReference type="ChEBI" id="CHEBI:61560"/>
        <dbReference type="ChEBI" id="CHEBI:173112"/>
        <dbReference type="EC" id="2.7.7.7"/>
    </reaction>
</comment>
<comment type="caution">
    <text evidence="8">The sequence shown here is derived from an EMBL/GenBank/DDBJ whole genome shotgun (WGS) entry which is preliminary data.</text>
</comment>
<dbReference type="PANTHER" id="PTHR10670:SF0">
    <property type="entry name" value="DNA POLYMERASE EPSILON CATALYTIC SUBUNIT A"/>
    <property type="match status" value="1"/>
</dbReference>
<evidence type="ECO:0000256" key="5">
    <source>
        <dbReference type="ARBA" id="ARBA00023125"/>
    </source>
</evidence>
<keyword evidence="5 6" id="KW-0238">DNA-binding</keyword>
<comment type="cofactor">
    <cofactor evidence="6">
        <name>[4Fe-4S] cluster</name>
        <dbReference type="ChEBI" id="CHEBI:49883"/>
    </cofactor>
</comment>
<dbReference type="EC" id="2.7.7.7" evidence="6"/>
<dbReference type="PANTHER" id="PTHR10670">
    <property type="entry name" value="DNA POLYMERASE EPSILON CATALYTIC SUBUNIT A"/>
    <property type="match status" value="1"/>
</dbReference>
<feature type="non-terminal residue" evidence="8">
    <location>
        <position position="1"/>
    </location>
</feature>
<keyword evidence="1 6" id="KW-0808">Transferase</keyword>